<proteinExistence type="predicted"/>
<name>A0A0G4GKW3_VITBC</name>
<feature type="region of interest" description="Disordered" evidence="1">
    <location>
        <begin position="1"/>
        <end position="68"/>
    </location>
</feature>
<evidence type="ECO:0000256" key="1">
    <source>
        <dbReference type="SAM" id="MobiDB-lite"/>
    </source>
</evidence>
<dbReference type="VEuPathDB" id="CryptoDB:Vbra_6287"/>
<keyword evidence="3" id="KW-1185">Reference proteome</keyword>
<gene>
    <name evidence="2" type="ORF">Vbra_6287</name>
</gene>
<protein>
    <submittedName>
        <fullName evidence="2">Uncharacterized protein</fullName>
    </submittedName>
</protein>
<organism evidence="2 3">
    <name type="scientific">Vitrella brassicaformis (strain CCMP3155)</name>
    <dbReference type="NCBI Taxonomy" id="1169540"/>
    <lineage>
        <taxon>Eukaryota</taxon>
        <taxon>Sar</taxon>
        <taxon>Alveolata</taxon>
        <taxon>Colpodellida</taxon>
        <taxon>Vitrellaceae</taxon>
        <taxon>Vitrella</taxon>
    </lineage>
</organism>
<dbReference type="InParanoid" id="A0A0G4GKW3"/>
<reference evidence="2 3" key="1">
    <citation type="submission" date="2014-11" db="EMBL/GenBank/DDBJ databases">
        <authorList>
            <person name="Zhu J."/>
            <person name="Qi W."/>
            <person name="Song R."/>
        </authorList>
    </citation>
    <scope>NUCLEOTIDE SEQUENCE [LARGE SCALE GENOMIC DNA]</scope>
</reference>
<dbReference type="EMBL" id="CDMY01000701">
    <property type="protein sequence ID" value="CEM30660.1"/>
    <property type="molecule type" value="Genomic_DNA"/>
</dbReference>
<dbReference type="Proteomes" id="UP000041254">
    <property type="component" value="Unassembled WGS sequence"/>
</dbReference>
<sequence length="80" mass="8186">MEVEAVGDNNDGMKSPLSTTPQPLGGVATGSPSGGNHQGAAAVAGASEDDNPPNGMQLDVVPDRHTHKRRHVCVCDANLQ</sequence>
<accession>A0A0G4GKW3</accession>
<evidence type="ECO:0000313" key="3">
    <source>
        <dbReference type="Proteomes" id="UP000041254"/>
    </source>
</evidence>
<dbReference type="AlphaFoldDB" id="A0A0G4GKW3"/>
<evidence type="ECO:0000313" key="2">
    <source>
        <dbReference type="EMBL" id="CEM30660.1"/>
    </source>
</evidence>